<dbReference type="SUPFAM" id="SSF53474">
    <property type="entry name" value="alpha/beta-Hydrolases"/>
    <property type="match status" value="1"/>
</dbReference>
<dbReference type="InterPro" id="IPR002925">
    <property type="entry name" value="Dienelactn_hydro"/>
</dbReference>
<keyword evidence="3" id="KW-1185">Reference proteome</keyword>
<organism evidence="2 3">
    <name type="scientific">Mycena rosella</name>
    <name type="common">Pink bonnet</name>
    <name type="synonym">Agaricus rosellus</name>
    <dbReference type="NCBI Taxonomy" id="1033263"/>
    <lineage>
        <taxon>Eukaryota</taxon>
        <taxon>Fungi</taxon>
        <taxon>Dikarya</taxon>
        <taxon>Basidiomycota</taxon>
        <taxon>Agaricomycotina</taxon>
        <taxon>Agaricomycetes</taxon>
        <taxon>Agaricomycetidae</taxon>
        <taxon>Agaricales</taxon>
        <taxon>Marasmiineae</taxon>
        <taxon>Mycenaceae</taxon>
        <taxon>Mycena</taxon>
    </lineage>
</organism>
<comment type="caution">
    <text evidence="2">The sequence shown here is derived from an EMBL/GenBank/DDBJ whole genome shotgun (WGS) entry which is preliminary data.</text>
</comment>
<keyword evidence="2" id="KW-0378">Hydrolase</keyword>
<dbReference type="GO" id="GO:0016787">
    <property type="term" value="F:hydrolase activity"/>
    <property type="evidence" value="ECO:0007669"/>
    <property type="project" value="UniProtKB-KW"/>
</dbReference>
<evidence type="ECO:0000313" key="3">
    <source>
        <dbReference type="Proteomes" id="UP001221757"/>
    </source>
</evidence>
<proteinExistence type="predicted"/>
<sequence>MSFCKDCVTGVTHEGTPEGKIETIGGVECYIATPTVDYPKDKVLLFLTDAFGITLPNNQLLADDFARNGFRTIIPDYLHGDGVPVDIMETPGRFDIPKWLSTHGTPDTRPLLDSVITALKADGVTTFGATGYCFGGRYVFDLAFDGVISAGATSHPSLLQVPADLEKYAATAKAPLLINSCTTDTQFPLEAQAQADKIFAGFAPGYKREYFDGCTHGFAIRGDLTDPKVKAGKEGAFTATVEWMLKYM</sequence>
<accession>A0AAD7GZV4</accession>
<evidence type="ECO:0000313" key="2">
    <source>
        <dbReference type="EMBL" id="KAJ7708957.1"/>
    </source>
</evidence>
<dbReference type="Gene3D" id="3.40.50.1820">
    <property type="entry name" value="alpha/beta hydrolase"/>
    <property type="match status" value="1"/>
</dbReference>
<dbReference type="AlphaFoldDB" id="A0AAD7GZV4"/>
<dbReference type="PANTHER" id="PTHR17630">
    <property type="entry name" value="DIENELACTONE HYDROLASE"/>
    <property type="match status" value="1"/>
</dbReference>
<name>A0AAD7GZV4_MYCRO</name>
<reference evidence="2" key="1">
    <citation type="submission" date="2023-03" db="EMBL/GenBank/DDBJ databases">
        <title>Massive genome expansion in bonnet fungi (Mycena s.s.) driven by repeated elements and novel gene families across ecological guilds.</title>
        <authorList>
            <consortium name="Lawrence Berkeley National Laboratory"/>
            <person name="Harder C.B."/>
            <person name="Miyauchi S."/>
            <person name="Viragh M."/>
            <person name="Kuo A."/>
            <person name="Thoen E."/>
            <person name="Andreopoulos B."/>
            <person name="Lu D."/>
            <person name="Skrede I."/>
            <person name="Drula E."/>
            <person name="Henrissat B."/>
            <person name="Morin E."/>
            <person name="Kohler A."/>
            <person name="Barry K."/>
            <person name="LaButti K."/>
            <person name="Morin E."/>
            <person name="Salamov A."/>
            <person name="Lipzen A."/>
            <person name="Mereny Z."/>
            <person name="Hegedus B."/>
            <person name="Baldrian P."/>
            <person name="Stursova M."/>
            <person name="Weitz H."/>
            <person name="Taylor A."/>
            <person name="Grigoriev I.V."/>
            <person name="Nagy L.G."/>
            <person name="Martin F."/>
            <person name="Kauserud H."/>
        </authorList>
    </citation>
    <scope>NUCLEOTIDE SEQUENCE</scope>
    <source>
        <strain evidence="2">CBHHK067</strain>
    </source>
</reference>
<dbReference type="EMBL" id="JARKIE010000003">
    <property type="protein sequence ID" value="KAJ7708957.1"/>
    <property type="molecule type" value="Genomic_DNA"/>
</dbReference>
<dbReference type="PANTHER" id="PTHR17630:SF44">
    <property type="entry name" value="PROTEIN AIM2"/>
    <property type="match status" value="1"/>
</dbReference>
<dbReference type="Pfam" id="PF01738">
    <property type="entry name" value="DLH"/>
    <property type="match status" value="1"/>
</dbReference>
<feature type="domain" description="Dienelactone hydrolase" evidence="1">
    <location>
        <begin position="28"/>
        <end position="247"/>
    </location>
</feature>
<protein>
    <submittedName>
        <fullName evidence="2">Alpha/Beta hydrolase protein</fullName>
    </submittedName>
</protein>
<dbReference type="Proteomes" id="UP001221757">
    <property type="component" value="Unassembled WGS sequence"/>
</dbReference>
<dbReference type="InterPro" id="IPR029058">
    <property type="entry name" value="AB_hydrolase_fold"/>
</dbReference>
<gene>
    <name evidence="2" type="ORF">B0H17DRAFT_971555</name>
</gene>
<evidence type="ECO:0000259" key="1">
    <source>
        <dbReference type="Pfam" id="PF01738"/>
    </source>
</evidence>